<dbReference type="PANTHER" id="PTHR45982">
    <property type="entry name" value="REGULATOR OF CHROMOSOME CONDENSATION"/>
    <property type="match status" value="1"/>
</dbReference>
<dbReference type="Gene3D" id="2.130.10.30">
    <property type="entry name" value="Regulator of chromosome condensation 1/beta-lactamase-inhibitor protein II"/>
    <property type="match status" value="1"/>
</dbReference>
<dbReference type="PROSITE" id="PS50012">
    <property type="entry name" value="RCC1_3"/>
    <property type="match status" value="2"/>
</dbReference>
<gene>
    <name evidence="1" type="ORF">IPP58_15340</name>
</gene>
<sequence>MSAGCWHVLALTSTGGVKAWGGNQSGELGDGTTTDRWTPVDVPSLTSGVAKVVATNYFSQALTAAGGAKAWGYGGFGNLGDGTYSTSCPAPVDVQGLTTGVIDLAGGYYSGHAITAAAAYKAWGFNQYGALGTGNTISVNTPTDMVGF</sequence>
<dbReference type="Proteomes" id="UP000886657">
    <property type="component" value="Unassembled WGS sequence"/>
</dbReference>
<name>A0A9D7SJH6_9BACT</name>
<evidence type="ECO:0000313" key="2">
    <source>
        <dbReference type="Proteomes" id="UP000886657"/>
    </source>
</evidence>
<dbReference type="PANTHER" id="PTHR45982:SF1">
    <property type="entry name" value="REGULATOR OF CHROMOSOME CONDENSATION"/>
    <property type="match status" value="1"/>
</dbReference>
<accession>A0A9D7SJH6</accession>
<dbReference type="Pfam" id="PF00415">
    <property type="entry name" value="RCC1"/>
    <property type="match status" value="2"/>
</dbReference>
<proteinExistence type="predicted"/>
<protein>
    <submittedName>
        <fullName evidence="1">Uncharacterized protein</fullName>
    </submittedName>
</protein>
<dbReference type="InterPro" id="IPR009091">
    <property type="entry name" value="RCC1/BLIP-II"/>
</dbReference>
<comment type="caution">
    <text evidence="1">The sequence shown here is derived from an EMBL/GenBank/DDBJ whole genome shotgun (WGS) entry which is preliminary data.</text>
</comment>
<dbReference type="AlphaFoldDB" id="A0A9D7SJH6"/>
<organism evidence="1 2">
    <name type="scientific">Candidatus Geothrix skivensis</name>
    <dbReference type="NCBI Taxonomy" id="2954439"/>
    <lineage>
        <taxon>Bacteria</taxon>
        <taxon>Pseudomonadati</taxon>
        <taxon>Acidobacteriota</taxon>
        <taxon>Holophagae</taxon>
        <taxon>Holophagales</taxon>
        <taxon>Holophagaceae</taxon>
        <taxon>Geothrix</taxon>
    </lineage>
</organism>
<dbReference type="EMBL" id="JADKIO010000012">
    <property type="protein sequence ID" value="MBK9797820.1"/>
    <property type="molecule type" value="Genomic_DNA"/>
</dbReference>
<dbReference type="SUPFAM" id="SSF50985">
    <property type="entry name" value="RCC1/BLIP-II"/>
    <property type="match status" value="1"/>
</dbReference>
<dbReference type="InterPro" id="IPR000408">
    <property type="entry name" value="Reg_chr_condens"/>
</dbReference>
<evidence type="ECO:0000313" key="1">
    <source>
        <dbReference type="EMBL" id="MBK9797820.1"/>
    </source>
</evidence>
<reference evidence="1" key="1">
    <citation type="submission" date="2020-10" db="EMBL/GenBank/DDBJ databases">
        <title>Connecting structure to function with the recovery of over 1000 high-quality activated sludge metagenome-assembled genomes encoding full-length rRNA genes using long-read sequencing.</title>
        <authorList>
            <person name="Singleton C.M."/>
            <person name="Petriglieri F."/>
            <person name="Kristensen J.M."/>
            <person name="Kirkegaard R.H."/>
            <person name="Michaelsen T.Y."/>
            <person name="Andersen M.H."/>
            <person name="Karst S.M."/>
            <person name="Dueholm M.S."/>
            <person name="Nielsen P.H."/>
            <person name="Albertsen M."/>
        </authorList>
    </citation>
    <scope>NUCLEOTIDE SEQUENCE</scope>
    <source>
        <strain evidence="1">Skiv_18-Q3-R9-52_MAXAC.067</strain>
    </source>
</reference>
<dbReference type="InterPro" id="IPR051553">
    <property type="entry name" value="Ran_GTPase-activating"/>
</dbReference>